<keyword evidence="2" id="KW-1185">Reference proteome</keyword>
<evidence type="ECO:0000313" key="2">
    <source>
        <dbReference type="Proteomes" id="UP000053235"/>
    </source>
</evidence>
<evidence type="ECO:0008006" key="3">
    <source>
        <dbReference type="Google" id="ProtNLM"/>
    </source>
</evidence>
<dbReference type="OrthoDB" id="7677041at2"/>
<dbReference type="AlphaFoldDB" id="A0A0M7AKP8"/>
<dbReference type="RefSeq" id="WP_055673357.1">
    <property type="nucleotide sequence ID" value="NZ_CXWD01000019.1"/>
</dbReference>
<dbReference type="STRING" id="388408.LAX5112_04089"/>
<gene>
    <name evidence="1" type="ORF">LAX5112_04089</name>
</gene>
<sequence>MTASPAAHIPVFSAPTFKSFDPEDALMVDVIMPDHRAEPVLSDEELRRAEYERGLSEGDERTRHHYEALLQQERERHASDLEEERIRFEMRESANVAAAIDGFLEITEKRLSYSVSKLLMPFLKQSTIDQLVKAFAKQLTQLAEVPGGTSIRMRGPETLVAQVIQQLPDLKDHIQVQHADQVELEAFFDETVIETRLGAWLGQLDALQLEETV</sequence>
<dbReference type="EMBL" id="CXWD01000019">
    <property type="protein sequence ID" value="CTQ75022.1"/>
    <property type="molecule type" value="Genomic_DNA"/>
</dbReference>
<dbReference type="Proteomes" id="UP000053235">
    <property type="component" value="Unassembled WGS sequence"/>
</dbReference>
<proteinExistence type="predicted"/>
<evidence type="ECO:0000313" key="1">
    <source>
        <dbReference type="EMBL" id="CTQ75022.1"/>
    </source>
</evidence>
<organism evidence="1 2">
    <name type="scientific">Roseibium alexandrii</name>
    <dbReference type="NCBI Taxonomy" id="388408"/>
    <lineage>
        <taxon>Bacteria</taxon>
        <taxon>Pseudomonadati</taxon>
        <taxon>Pseudomonadota</taxon>
        <taxon>Alphaproteobacteria</taxon>
        <taxon>Hyphomicrobiales</taxon>
        <taxon>Stappiaceae</taxon>
        <taxon>Roseibium</taxon>
    </lineage>
</organism>
<accession>A0A0M7AKP8</accession>
<name>A0A0M7AKP8_9HYPH</name>
<reference evidence="2" key="1">
    <citation type="submission" date="2015-07" db="EMBL/GenBank/DDBJ databases">
        <authorList>
            <person name="Rodrigo-Torres Lidia"/>
            <person name="Arahal R.David."/>
        </authorList>
    </citation>
    <scope>NUCLEOTIDE SEQUENCE [LARGE SCALE GENOMIC DNA]</scope>
    <source>
        <strain evidence="2">CECT 5112</strain>
    </source>
</reference>
<protein>
    <recommendedName>
        <fullName evidence="3">Flagellar assembly protein FliH</fullName>
    </recommendedName>
</protein>